<evidence type="ECO:0000313" key="6">
    <source>
        <dbReference type="EMBL" id="ORW25991.1"/>
    </source>
</evidence>
<dbReference type="AlphaFoldDB" id="A0A0F5NC93"/>
<feature type="domain" description="Luciferase-like" evidence="5">
    <location>
        <begin position="28"/>
        <end position="233"/>
    </location>
</feature>
<keyword evidence="3" id="KW-0560">Oxidoreductase</keyword>
<dbReference type="OrthoDB" id="4074025at2"/>
<sequence>MKFAFPLPHMLRLPAMTQPWEAAVTGPDQTRMVRCADRWGYDMIAVPEHLVIPTEHVELSGPHYLHSTAAQAYIAGATERVAVNSCVTILPLHQPIALAKALATADWMSGGRMMVTFGVGWLAREFELLGVPFGERGRIADEYLAAIVELWTSDTPRFDGRYVSFDDIAFEPKPVQKPHLPIWIGGDADAALRRAARFASGWWPFLTPPEQIAEKLDYIKSQPSYDGRPFEVMHGLSTNRVGEGHVARDDPNGRPGMSAQEIVERLGWLAEQGVTISAVPIPAVGGVDEYLDYAQWVIEEIKPKVPQPIT</sequence>
<dbReference type="RefSeq" id="WP_046183893.1">
    <property type="nucleotide sequence ID" value="NZ_JACKSS010000100.1"/>
</dbReference>
<dbReference type="PANTHER" id="PTHR42847">
    <property type="entry name" value="ALKANESULFONATE MONOOXYGENASE"/>
    <property type="match status" value="1"/>
</dbReference>
<dbReference type="Pfam" id="PF00296">
    <property type="entry name" value="Bac_luciferase"/>
    <property type="match status" value="1"/>
</dbReference>
<evidence type="ECO:0000259" key="5">
    <source>
        <dbReference type="Pfam" id="PF00296"/>
    </source>
</evidence>
<keyword evidence="7" id="KW-1185">Reference proteome</keyword>
<protein>
    <submittedName>
        <fullName evidence="6">LLM class F420-dependent oxidoreductase</fullName>
    </submittedName>
</protein>
<evidence type="ECO:0000313" key="7">
    <source>
        <dbReference type="Proteomes" id="UP000193781"/>
    </source>
</evidence>
<dbReference type="InterPro" id="IPR036661">
    <property type="entry name" value="Luciferase-like_sf"/>
</dbReference>
<dbReference type="NCBIfam" id="TIGR03619">
    <property type="entry name" value="F420_Rv2161c"/>
    <property type="match status" value="1"/>
</dbReference>
<evidence type="ECO:0000256" key="4">
    <source>
        <dbReference type="ARBA" id="ARBA00023033"/>
    </source>
</evidence>
<evidence type="ECO:0000256" key="3">
    <source>
        <dbReference type="ARBA" id="ARBA00023002"/>
    </source>
</evidence>
<dbReference type="PANTHER" id="PTHR42847:SF4">
    <property type="entry name" value="ALKANESULFONATE MONOOXYGENASE-RELATED"/>
    <property type="match status" value="1"/>
</dbReference>
<dbReference type="STRING" id="244292.ABW17_24480"/>
<gene>
    <name evidence="6" type="ORF">AWC17_30875</name>
</gene>
<dbReference type="InterPro" id="IPR011251">
    <property type="entry name" value="Luciferase-like_dom"/>
</dbReference>
<organism evidence="6 7">
    <name type="scientific">Mycobacterium nebraskense</name>
    <dbReference type="NCBI Taxonomy" id="244292"/>
    <lineage>
        <taxon>Bacteria</taxon>
        <taxon>Bacillati</taxon>
        <taxon>Actinomycetota</taxon>
        <taxon>Actinomycetes</taxon>
        <taxon>Mycobacteriales</taxon>
        <taxon>Mycobacteriaceae</taxon>
        <taxon>Mycobacterium</taxon>
    </lineage>
</organism>
<proteinExistence type="predicted"/>
<dbReference type="InterPro" id="IPR019921">
    <property type="entry name" value="Lucif-like_OxRdtase_Rv2161c"/>
</dbReference>
<dbReference type="SUPFAM" id="SSF51679">
    <property type="entry name" value="Bacterial luciferase-like"/>
    <property type="match status" value="1"/>
</dbReference>
<dbReference type="Proteomes" id="UP000193781">
    <property type="component" value="Unassembled WGS sequence"/>
</dbReference>
<keyword evidence="2" id="KW-0288">FMN</keyword>
<evidence type="ECO:0000256" key="1">
    <source>
        <dbReference type="ARBA" id="ARBA00022630"/>
    </source>
</evidence>
<name>A0A0F5NC93_9MYCO</name>
<keyword evidence="4" id="KW-0503">Monooxygenase</keyword>
<dbReference type="EMBL" id="LQPH01000099">
    <property type="protein sequence ID" value="ORW25991.1"/>
    <property type="molecule type" value="Genomic_DNA"/>
</dbReference>
<evidence type="ECO:0000256" key="2">
    <source>
        <dbReference type="ARBA" id="ARBA00022643"/>
    </source>
</evidence>
<dbReference type="InterPro" id="IPR050172">
    <property type="entry name" value="SsuD_RutA_monooxygenase"/>
</dbReference>
<keyword evidence="1" id="KW-0285">Flavoprotein</keyword>
<comment type="caution">
    <text evidence="6">The sequence shown here is derived from an EMBL/GenBank/DDBJ whole genome shotgun (WGS) entry which is preliminary data.</text>
</comment>
<dbReference type="GO" id="GO:0046306">
    <property type="term" value="P:alkanesulfonate catabolic process"/>
    <property type="evidence" value="ECO:0007669"/>
    <property type="project" value="TreeGrafter"/>
</dbReference>
<dbReference type="Gene3D" id="3.20.20.30">
    <property type="entry name" value="Luciferase-like domain"/>
    <property type="match status" value="1"/>
</dbReference>
<accession>A0A0F5NC93</accession>
<reference evidence="6 7" key="1">
    <citation type="submission" date="2016-01" db="EMBL/GenBank/DDBJ databases">
        <title>The new phylogeny of the genus Mycobacterium.</title>
        <authorList>
            <person name="Tarcisio F."/>
            <person name="Conor M."/>
            <person name="Antonella G."/>
            <person name="Elisabetta G."/>
            <person name="Giulia F.S."/>
            <person name="Sara T."/>
            <person name="Anna F."/>
            <person name="Clotilde B."/>
            <person name="Roberto B."/>
            <person name="Veronica D.S."/>
            <person name="Fabio R."/>
            <person name="Monica P."/>
            <person name="Olivier J."/>
            <person name="Enrico T."/>
            <person name="Nicola S."/>
        </authorList>
    </citation>
    <scope>NUCLEOTIDE SEQUENCE [LARGE SCALE GENOMIC DNA]</scope>
    <source>
        <strain evidence="6 7">DSM 44803</strain>
    </source>
</reference>
<dbReference type="GO" id="GO:0008726">
    <property type="term" value="F:alkanesulfonate monooxygenase activity"/>
    <property type="evidence" value="ECO:0007669"/>
    <property type="project" value="TreeGrafter"/>
</dbReference>